<dbReference type="RefSeq" id="WP_094237553.1">
    <property type="nucleotide sequence ID" value="NZ_CP022657.1"/>
</dbReference>
<evidence type="ECO:0000313" key="2">
    <source>
        <dbReference type="Proteomes" id="UP000214688"/>
    </source>
</evidence>
<protein>
    <submittedName>
        <fullName evidence="1">Uncharacterized protein</fullName>
    </submittedName>
</protein>
<reference evidence="1 2" key="1">
    <citation type="journal article" date="2015" name="Int. J. Syst. Evol. Microbiol.">
        <title>Tumebacillus algifaecis sp. nov., isolated from decomposing algal scum.</title>
        <authorList>
            <person name="Wu Y.F."/>
            <person name="Zhang B."/>
            <person name="Xing P."/>
            <person name="Wu Q.L."/>
            <person name="Liu S.J."/>
        </authorList>
    </citation>
    <scope>NUCLEOTIDE SEQUENCE [LARGE SCALE GENOMIC DNA]</scope>
    <source>
        <strain evidence="1 2">THMBR28</strain>
    </source>
</reference>
<dbReference type="KEGG" id="tab:CIG75_16110"/>
<gene>
    <name evidence="1" type="ORF">CIG75_16110</name>
</gene>
<evidence type="ECO:0000313" key="1">
    <source>
        <dbReference type="EMBL" id="ASS76320.1"/>
    </source>
</evidence>
<sequence length="130" mass="15068">MYMVGDFGRVLLLFALMTPVLLFVGFHLLKLAYGDREHAEPTDVVVMPPDLVWMNYTNDLDTIIEITSAVIQVRQEPPVSYAQIKPYLESYEAHKVAQLIGVFHVYREREIRHYLTTTYHKSSAQARLQQ</sequence>
<dbReference type="EMBL" id="CP022657">
    <property type="protein sequence ID" value="ASS76320.1"/>
    <property type="molecule type" value="Genomic_DNA"/>
</dbReference>
<organism evidence="1 2">
    <name type="scientific">Tumebacillus algifaecis</name>
    <dbReference type="NCBI Taxonomy" id="1214604"/>
    <lineage>
        <taxon>Bacteria</taxon>
        <taxon>Bacillati</taxon>
        <taxon>Bacillota</taxon>
        <taxon>Bacilli</taxon>
        <taxon>Bacillales</taxon>
        <taxon>Alicyclobacillaceae</taxon>
        <taxon>Tumebacillus</taxon>
    </lineage>
</organism>
<dbReference type="Proteomes" id="UP000214688">
    <property type="component" value="Chromosome"/>
</dbReference>
<keyword evidence="2" id="KW-1185">Reference proteome</keyword>
<dbReference type="OrthoDB" id="2381851at2"/>
<proteinExistence type="predicted"/>
<dbReference type="AlphaFoldDB" id="A0A223D455"/>
<accession>A0A223D455</accession>
<name>A0A223D455_9BACL</name>